<evidence type="ECO:0000256" key="12">
    <source>
        <dbReference type="SAM" id="MobiDB-lite"/>
    </source>
</evidence>
<dbReference type="Proteomes" id="UP000677054">
    <property type="component" value="Unassembled WGS sequence"/>
</dbReference>
<dbReference type="SUPFAM" id="SSF52200">
    <property type="entry name" value="Toll/Interleukin receptor TIR domain"/>
    <property type="match status" value="1"/>
</dbReference>
<evidence type="ECO:0000256" key="4">
    <source>
        <dbReference type="ARBA" id="ARBA00022475"/>
    </source>
</evidence>
<dbReference type="Pfam" id="PF13855">
    <property type="entry name" value="LRR_8"/>
    <property type="match status" value="6"/>
</dbReference>
<dbReference type="Pfam" id="PF01582">
    <property type="entry name" value="TIR"/>
    <property type="match status" value="1"/>
</dbReference>
<keyword evidence="7 14" id="KW-0732">Signal</keyword>
<evidence type="ECO:0000313" key="17">
    <source>
        <dbReference type="Proteomes" id="UP000677054"/>
    </source>
</evidence>
<keyword evidence="4" id="KW-1003">Cell membrane</keyword>
<feature type="transmembrane region" description="Helical" evidence="13">
    <location>
        <begin position="997"/>
        <end position="1021"/>
    </location>
</feature>
<reference evidence="16" key="1">
    <citation type="submission" date="2020-11" db="EMBL/GenBank/DDBJ databases">
        <authorList>
            <person name="Tran Van P."/>
        </authorList>
    </citation>
    <scope>NUCLEOTIDE SEQUENCE</scope>
</reference>
<evidence type="ECO:0000256" key="9">
    <source>
        <dbReference type="ARBA" id="ARBA00022989"/>
    </source>
</evidence>
<dbReference type="FunFam" id="3.80.10.10:FF:001164">
    <property type="entry name" value="GH01279p"/>
    <property type="match status" value="2"/>
</dbReference>
<dbReference type="GO" id="GO:0005886">
    <property type="term" value="C:plasma membrane"/>
    <property type="evidence" value="ECO:0007669"/>
    <property type="project" value="UniProtKB-SubCell"/>
</dbReference>
<dbReference type="InterPro" id="IPR032675">
    <property type="entry name" value="LRR_dom_sf"/>
</dbReference>
<feature type="signal peptide" evidence="14">
    <location>
        <begin position="1"/>
        <end position="24"/>
    </location>
</feature>
<feature type="domain" description="TIR" evidence="15">
    <location>
        <begin position="1049"/>
        <end position="1184"/>
    </location>
</feature>
<comment type="subcellular location">
    <subcellularLocation>
        <location evidence="1">Cell membrane</location>
    </subcellularLocation>
    <subcellularLocation>
        <location evidence="2">Membrane</location>
        <topology evidence="2">Single-pass type I membrane protein</topology>
    </subcellularLocation>
</comment>
<dbReference type="EMBL" id="CAJPEV010000545">
    <property type="protein sequence ID" value="CAG0886331.1"/>
    <property type="molecule type" value="Genomic_DNA"/>
</dbReference>
<dbReference type="InterPro" id="IPR000157">
    <property type="entry name" value="TIR_dom"/>
</dbReference>
<evidence type="ECO:0000256" key="3">
    <source>
        <dbReference type="ARBA" id="ARBA00009634"/>
    </source>
</evidence>
<evidence type="ECO:0000256" key="11">
    <source>
        <dbReference type="ARBA" id="ARBA00023170"/>
    </source>
</evidence>
<keyword evidence="6 13" id="KW-0812">Transmembrane</keyword>
<evidence type="ECO:0000256" key="2">
    <source>
        <dbReference type="ARBA" id="ARBA00004479"/>
    </source>
</evidence>
<sequence>MRYLVCGVLTVGLLGLLWINAVSSYEAPHDCEWHYVDLDSKEVSVSCKLRTIDDDFTAELQQINSQVTRTLQITCSDVLFFQSSLQNHTFIHIHSLKDLSIENCKLGDIPSLAFQGLSLLKNLSLRTENTEWSAMSLKLSPGSLDPLRSLEYLDLSQNNIWEVPPRIFCQLKYLKFLNLSGNRIQEIVELSFRDEPCAPELLTLDLSHNDIVVLPSHGFRSLGQLRELHLENNELSMVADHALDGLLNLHVLNISNNKLVALPPEIFEDSKNLRRIYAVNNSLGVLAPGLFSGLKELVVLNFSWNDLTSEWFREDTFQDLNRLIVLDLSHNRLTELTPSMFKNLYALQILRLSHNEISIIGQETFGSLSNLHTLVLSHNKLHELNSQHLNGLQVLSVLDLDHNQLKNVHEKALESCKNLQKLSLNSNKLREVPKALAPLQFLRTVDLGENEVQNLEDAPWTKMTQLFGLRLINNKIGNITKETFSSLPALKILNLAHNEIESVAQNAFEKNKNLHAVRLDANHLKDINGLFSNLPSLIWLNVSDNDIEWFDYALIPKSLQWLDIHKNQIKELGNYFELESHLELETLDAGFNKITEINRKSLPDSLKLLFLNDNLVTKVEPYTFLEKENLTRVDLFANQLVNLDLNALRITPKESGNPLPEFYIGGNPFQCDCHMEWLQRIGSLDHLRQHPQVMDLDSVYCKLLFNRQKSYMPLVEADSSQFLCTYHTHCFALCHCCDFDACDCEMTCPVNCTCYHDQSWSANIVDCSSSGYRTIPDRIPMDATEVYMDGSLKLDLSSHAFIGRKNMQVLYLNNSGIHEIGNKSFNGLRSLRILHLENNILEKLNRVGFEGLVNLRELYMHNNRLKMIGNDTFMGLKSLEVLTLHGNQLVVFPVWEFPSSNPYLARLTLAQNPWSCDCDYVSRFAAWLEHNHHKVSDIEILQCTHNASVVVVGENASSHCQVPQTGSANRDLSSSSSSASDGHGPVLIVEPAILHDYLPLLLGTLGAFLIVAIFGVLSFVYRKELRVWAFSHCGLRICGKSAFEGDSERLFDAFLTYSSKDEIYVTQILAPELEQGNPPYRLCLHYRDFPVSAYLADTIVEAVESSKRTILVLSPNFLQSEWCRFEFKSALHQVLRDGRKRLIVILLGEVPIRDLDPDLRLYMKTNTWIVWGEKQFWQKLRYSMPDVEAKPRSNNLPVPASTTIHGHTHSYLHPHPHMSLVGGRGRGGRGEDLDSSGTGTYERPYATAMGKYSGHSLNSWRPPASANTLLQHHHVSVLASTSSLTCPA</sequence>
<dbReference type="PROSITE" id="PS50104">
    <property type="entry name" value="TIR"/>
    <property type="match status" value="1"/>
</dbReference>
<evidence type="ECO:0000256" key="6">
    <source>
        <dbReference type="ARBA" id="ARBA00022692"/>
    </source>
</evidence>
<keyword evidence="9 13" id="KW-1133">Transmembrane helix</keyword>
<dbReference type="GO" id="GO:0007165">
    <property type="term" value="P:signal transduction"/>
    <property type="evidence" value="ECO:0007669"/>
    <property type="project" value="InterPro"/>
</dbReference>
<keyword evidence="10 13" id="KW-0472">Membrane</keyword>
<dbReference type="FunFam" id="3.80.10.10:FF:001438">
    <property type="entry name" value="Uncharacterized protein"/>
    <property type="match status" value="1"/>
</dbReference>
<gene>
    <name evidence="16" type="ORF">DSTB1V02_LOCUS3925</name>
</gene>
<evidence type="ECO:0000256" key="1">
    <source>
        <dbReference type="ARBA" id="ARBA00004236"/>
    </source>
</evidence>
<dbReference type="InterPro" id="IPR050541">
    <property type="entry name" value="LRR_TM_domain-containing"/>
</dbReference>
<dbReference type="PRINTS" id="PR01537">
    <property type="entry name" value="INTRLKN1R1F"/>
</dbReference>
<keyword evidence="5" id="KW-0433">Leucine-rich repeat</keyword>
<evidence type="ECO:0000313" key="16">
    <source>
        <dbReference type="EMBL" id="CAD7244020.1"/>
    </source>
</evidence>
<dbReference type="SMART" id="SM00364">
    <property type="entry name" value="LRR_BAC"/>
    <property type="match status" value="10"/>
</dbReference>
<dbReference type="InterPro" id="IPR000372">
    <property type="entry name" value="LRRNT"/>
</dbReference>
<proteinExistence type="inferred from homology"/>
<dbReference type="SMART" id="SM00082">
    <property type="entry name" value="LRRCT"/>
    <property type="match status" value="2"/>
</dbReference>
<evidence type="ECO:0000259" key="15">
    <source>
        <dbReference type="PROSITE" id="PS50104"/>
    </source>
</evidence>
<feature type="compositionally biased region" description="Polar residues" evidence="12">
    <location>
        <begin position="959"/>
        <end position="972"/>
    </location>
</feature>
<dbReference type="SMART" id="SM00369">
    <property type="entry name" value="LRR_TYP"/>
    <property type="match status" value="22"/>
</dbReference>
<keyword evidence="11" id="KW-0675">Receptor</keyword>
<evidence type="ECO:0000256" key="10">
    <source>
        <dbReference type="ARBA" id="ARBA00023136"/>
    </source>
</evidence>
<evidence type="ECO:0000256" key="8">
    <source>
        <dbReference type="ARBA" id="ARBA00022737"/>
    </source>
</evidence>
<dbReference type="PROSITE" id="PS51450">
    <property type="entry name" value="LRR"/>
    <property type="match status" value="11"/>
</dbReference>
<keyword evidence="17" id="KW-1185">Reference proteome</keyword>
<dbReference type="InterPro" id="IPR003591">
    <property type="entry name" value="Leu-rich_rpt_typical-subtyp"/>
</dbReference>
<feature type="region of interest" description="Disordered" evidence="12">
    <location>
        <begin position="959"/>
        <end position="982"/>
    </location>
</feature>
<name>A0A7R8XA32_9CRUS</name>
<organism evidence="16">
    <name type="scientific">Darwinula stevensoni</name>
    <dbReference type="NCBI Taxonomy" id="69355"/>
    <lineage>
        <taxon>Eukaryota</taxon>
        <taxon>Metazoa</taxon>
        <taxon>Ecdysozoa</taxon>
        <taxon>Arthropoda</taxon>
        <taxon>Crustacea</taxon>
        <taxon>Oligostraca</taxon>
        <taxon>Ostracoda</taxon>
        <taxon>Podocopa</taxon>
        <taxon>Podocopida</taxon>
        <taxon>Darwinulocopina</taxon>
        <taxon>Darwinuloidea</taxon>
        <taxon>Darwinulidae</taxon>
        <taxon>Darwinula</taxon>
    </lineage>
</organism>
<dbReference type="Gene3D" id="3.40.50.10140">
    <property type="entry name" value="Toll/interleukin-1 receptor homology (TIR) domain"/>
    <property type="match status" value="1"/>
</dbReference>
<accession>A0A7R8XA32</accession>
<dbReference type="PANTHER" id="PTHR24369:SF214">
    <property type="entry name" value="GLYCOPROTEIN V PLATELET"/>
    <property type="match status" value="1"/>
</dbReference>
<dbReference type="Gene3D" id="3.80.10.10">
    <property type="entry name" value="Ribonuclease Inhibitor"/>
    <property type="match status" value="6"/>
</dbReference>
<dbReference type="SMART" id="SM00255">
    <property type="entry name" value="TIR"/>
    <property type="match status" value="1"/>
</dbReference>
<dbReference type="InterPro" id="IPR035897">
    <property type="entry name" value="Toll_tir_struct_dom_sf"/>
</dbReference>
<evidence type="ECO:0000256" key="5">
    <source>
        <dbReference type="ARBA" id="ARBA00022614"/>
    </source>
</evidence>
<dbReference type="PANTHER" id="PTHR24369">
    <property type="entry name" value="ANTIGEN BSP, PUTATIVE-RELATED"/>
    <property type="match status" value="1"/>
</dbReference>
<dbReference type="SMART" id="SM00013">
    <property type="entry name" value="LRRNT"/>
    <property type="match status" value="1"/>
</dbReference>
<dbReference type="FunFam" id="3.80.10.10:FF:000198">
    <property type="entry name" value="Blast:Protein toll"/>
    <property type="match status" value="1"/>
</dbReference>
<feature type="chain" id="PRO_5036209090" description="TIR domain-containing protein" evidence="14">
    <location>
        <begin position="25"/>
        <end position="1288"/>
    </location>
</feature>
<dbReference type="FunFam" id="3.40.50.10140:FF:000021">
    <property type="entry name" value="Toll receptor 13"/>
    <property type="match status" value="1"/>
</dbReference>
<dbReference type="SUPFAM" id="SSF52058">
    <property type="entry name" value="L domain-like"/>
    <property type="match status" value="4"/>
</dbReference>
<dbReference type="OrthoDB" id="2015831at2759"/>
<evidence type="ECO:0000256" key="7">
    <source>
        <dbReference type="ARBA" id="ARBA00022729"/>
    </source>
</evidence>
<evidence type="ECO:0000256" key="14">
    <source>
        <dbReference type="SAM" id="SignalP"/>
    </source>
</evidence>
<keyword evidence="8" id="KW-0677">Repeat</keyword>
<dbReference type="SMART" id="SM00365">
    <property type="entry name" value="LRR_SD22"/>
    <property type="match status" value="8"/>
</dbReference>
<dbReference type="InterPro" id="IPR000483">
    <property type="entry name" value="Cys-rich_flank_reg_C"/>
</dbReference>
<evidence type="ECO:0000256" key="13">
    <source>
        <dbReference type="SAM" id="Phobius"/>
    </source>
</evidence>
<dbReference type="InterPro" id="IPR001611">
    <property type="entry name" value="Leu-rich_rpt"/>
</dbReference>
<comment type="similarity">
    <text evidence="3">Belongs to the Toll-like receptor family.</text>
</comment>
<protein>
    <recommendedName>
        <fullName evidence="15">TIR domain-containing protein</fullName>
    </recommendedName>
</protein>
<dbReference type="EMBL" id="LR900062">
    <property type="protein sequence ID" value="CAD7244020.1"/>
    <property type="molecule type" value="Genomic_DNA"/>
</dbReference>